<evidence type="ECO:0000313" key="2">
    <source>
        <dbReference type="Proteomes" id="UP001189429"/>
    </source>
</evidence>
<evidence type="ECO:0000313" key="1">
    <source>
        <dbReference type="EMBL" id="CAK0863571.1"/>
    </source>
</evidence>
<sequence length="99" mass="10514">MWSPLSYYGAGVSACDRGNQWQRALVLLSEMREAGLEADGITCSAGISACANGEQWQPALVLLSAMQDAKMEPDTINSATVLSSARATWASSGSGPWRF</sequence>
<keyword evidence="2" id="KW-1185">Reference proteome</keyword>
<name>A0ABN9UU13_9DINO</name>
<proteinExistence type="predicted"/>
<gene>
    <name evidence="1" type="ORF">PCOR1329_LOCUS51675</name>
</gene>
<organism evidence="1 2">
    <name type="scientific">Prorocentrum cordatum</name>
    <dbReference type="NCBI Taxonomy" id="2364126"/>
    <lineage>
        <taxon>Eukaryota</taxon>
        <taxon>Sar</taxon>
        <taxon>Alveolata</taxon>
        <taxon>Dinophyceae</taxon>
        <taxon>Prorocentrales</taxon>
        <taxon>Prorocentraceae</taxon>
        <taxon>Prorocentrum</taxon>
    </lineage>
</organism>
<dbReference type="InterPro" id="IPR011990">
    <property type="entry name" value="TPR-like_helical_dom_sf"/>
</dbReference>
<dbReference type="Proteomes" id="UP001189429">
    <property type="component" value="Unassembled WGS sequence"/>
</dbReference>
<dbReference type="EMBL" id="CAUYUJ010016276">
    <property type="protein sequence ID" value="CAK0863571.1"/>
    <property type="molecule type" value="Genomic_DNA"/>
</dbReference>
<accession>A0ABN9UU13</accession>
<dbReference type="Gene3D" id="1.25.40.10">
    <property type="entry name" value="Tetratricopeptide repeat domain"/>
    <property type="match status" value="1"/>
</dbReference>
<protein>
    <submittedName>
        <fullName evidence="1">Uncharacterized protein</fullName>
    </submittedName>
</protein>
<comment type="caution">
    <text evidence="1">The sequence shown here is derived from an EMBL/GenBank/DDBJ whole genome shotgun (WGS) entry which is preliminary data.</text>
</comment>
<reference evidence="1" key="1">
    <citation type="submission" date="2023-10" db="EMBL/GenBank/DDBJ databases">
        <authorList>
            <person name="Chen Y."/>
            <person name="Shah S."/>
            <person name="Dougan E. K."/>
            <person name="Thang M."/>
            <person name="Chan C."/>
        </authorList>
    </citation>
    <scope>NUCLEOTIDE SEQUENCE [LARGE SCALE GENOMIC DNA]</scope>
</reference>